<reference evidence="5" key="1">
    <citation type="submission" date="2023-10" db="EMBL/GenBank/DDBJ databases">
        <authorList>
            <person name="Chen Y."/>
            <person name="Shah S."/>
            <person name="Dougan E. K."/>
            <person name="Thang M."/>
            <person name="Chan C."/>
        </authorList>
    </citation>
    <scope>NUCLEOTIDE SEQUENCE [LARGE SCALE GENOMIC DNA]</scope>
</reference>
<dbReference type="PANTHER" id="PTHR10655">
    <property type="entry name" value="LYSOPHOSPHOLIPASE-RELATED"/>
    <property type="match status" value="1"/>
</dbReference>
<dbReference type="InterPro" id="IPR029058">
    <property type="entry name" value="AB_hydrolase_fold"/>
</dbReference>
<evidence type="ECO:0000313" key="6">
    <source>
        <dbReference type="Proteomes" id="UP001189429"/>
    </source>
</evidence>
<evidence type="ECO:0000313" key="5">
    <source>
        <dbReference type="EMBL" id="CAK0822883.1"/>
    </source>
</evidence>
<evidence type="ECO:0000256" key="3">
    <source>
        <dbReference type="SAM" id="MobiDB-lite"/>
    </source>
</evidence>
<dbReference type="Gene3D" id="3.40.50.1820">
    <property type="entry name" value="alpha/beta hydrolase"/>
    <property type="match status" value="1"/>
</dbReference>
<protein>
    <recommendedName>
        <fullName evidence="4">Phospholipase/carboxylesterase/thioesterase domain-containing protein</fullName>
    </recommendedName>
</protein>
<comment type="similarity">
    <text evidence="1">Belongs to the AB hydrolase superfamily. AB hydrolase 2 family.</text>
</comment>
<name>A0ABN9RWS6_9DINO</name>
<comment type="caution">
    <text evidence="5">The sequence shown here is derived from an EMBL/GenBank/DDBJ whole genome shotgun (WGS) entry which is preliminary data.</text>
</comment>
<dbReference type="Pfam" id="PF02230">
    <property type="entry name" value="Abhydrolase_2"/>
    <property type="match status" value="1"/>
</dbReference>
<dbReference type="InterPro" id="IPR003140">
    <property type="entry name" value="PLipase/COase/thioEstase"/>
</dbReference>
<organism evidence="5 6">
    <name type="scientific">Prorocentrum cordatum</name>
    <dbReference type="NCBI Taxonomy" id="2364126"/>
    <lineage>
        <taxon>Eukaryota</taxon>
        <taxon>Sar</taxon>
        <taxon>Alveolata</taxon>
        <taxon>Dinophyceae</taxon>
        <taxon>Prorocentrales</taxon>
        <taxon>Prorocentraceae</taxon>
        <taxon>Prorocentrum</taxon>
    </lineage>
</organism>
<dbReference type="SUPFAM" id="SSF53474">
    <property type="entry name" value="alpha/beta-Hydrolases"/>
    <property type="match status" value="1"/>
</dbReference>
<dbReference type="EMBL" id="CAUYUJ010008107">
    <property type="protein sequence ID" value="CAK0822883.1"/>
    <property type="molecule type" value="Genomic_DNA"/>
</dbReference>
<accession>A0ABN9RWS6</accession>
<feature type="domain" description="Phospholipase/carboxylesterase/thioesterase" evidence="4">
    <location>
        <begin position="23"/>
        <end position="126"/>
    </location>
</feature>
<sequence>MDVLPIGVQDLPPLHGCSLESAEDSVRQVHGLVDSLRQEGIPADRIYVGGFQQGGALALLAGLTYQQRLAGCIVFSGLLLGADRVGTLAGPAARGLRVFWGHGLHDGVFDVSLQDEGCNAVKEFGLDIQLPAARSTAVQAQPPLLRRFEHRPEGHRVPERHATESARV</sequence>
<evidence type="ECO:0000256" key="2">
    <source>
        <dbReference type="ARBA" id="ARBA00022801"/>
    </source>
</evidence>
<dbReference type="InterPro" id="IPR050565">
    <property type="entry name" value="LYPA1-2/EST-like"/>
</dbReference>
<evidence type="ECO:0000259" key="4">
    <source>
        <dbReference type="Pfam" id="PF02230"/>
    </source>
</evidence>
<feature type="region of interest" description="Disordered" evidence="3">
    <location>
        <begin position="149"/>
        <end position="168"/>
    </location>
</feature>
<keyword evidence="6" id="KW-1185">Reference proteome</keyword>
<evidence type="ECO:0000256" key="1">
    <source>
        <dbReference type="ARBA" id="ARBA00006499"/>
    </source>
</evidence>
<gene>
    <name evidence="5" type="ORF">PCOR1329_LOCUS23786</name>
</gene>
<keyword evidence="2" id="KW-0378">Hydrolase</keyword>
<dbReference type="Proteomes" id="UP001189429">
    <property type="component" value="Unassembled WGS sequence"/>
</dbReference>
<dbReference type="PANTHER" id="PTHR10655:SF17">
    <property type="entry name" value="LYSOPHOSPHOLIPASE-LIKE PROTEIN 1"/>
    <property type="match status" value="1"/>
</dbReference>
<proteinExistence type="inferred from homology"/>